<dbReference type="EMBL" id="BLBS01000023">
    <property type="protein sequence ID" value="GET87864.1"/>
    <property type="molecule type" value="Genomic_DNA"/>
</dbReference>
<dbReference type="AlphaFoldDB" id="A0A640KFM7"/>
<evidence type="ECO:0000313" key="1">
    <source>
        <dbReference type="EMBL" id="GET87864.1"/>
    </source>
</evidence>
<gene>
    <name evidence="1" type="ORF">LtaPh_1814551</name>
</gene>
<evidence type="ECO:0000313" key="2">
    <source>
        <dbReference type="Proteomes" id="UP000419144"/>
    </source>
</evidence>
<sequence>MPHEPDEAVRQAQVSALSGPALGTHSILFPQPPHPSVCHDSVRVYTAFPQRRHLRRRTCELAAHKCLSHRGTWPVLNYCVVEQAHGVCGGAARAEASLLWSRLVFHMVAQSSRGKFLTWVAQIMGQCHREGGAQDHYRACAASEEGSHGVGVRSMQKRRG</sequence>
<name>A0A640KFM7_LEITA</name>
<protein>
    <submittedName>
        <fullName evidence="1">Unspecified product</fullName>
    </submittedName>
</protein>
<keyword evidence="2" id="KW-1185">Reference proteome</keyword>
<reference evidence="1" key="1">
    <citation type="submission" date="2019-11" db="EMBL/GenBank/DDBJ databases">
        <title>Leishmania tarentolae CDS.</title>
        <authorList>
            <person name="Goto Y."/>
            <person name="Yamagishi J."/>
        </authorList>
    </citation>
    <scope>NUCLEOTIDE SEQUENCE [LARGE SCALE GENOMIC DNA]</scope>
    <source>
        <strain evidence="1">Parrot Tar II</strain>
    </source>
</reference>
<organism evidence="1 2">
    <name type="scientific">Leishmania tarentolae</name>
    <name type="common">Sauroleishmania tarentolae</name>
    <dbReference type="NCBI Taxonomy" id="5689"/>
    <lineage>
        <taxon>Eukaryota</taxon>
        <taxon>Discoba</taxon>
        <taxon>Euglenozoa</taxon>
        <taxon>Kinetoplastea</taxon>
        <taxon>Metakinetoplastina</taxon>
        <taxon>Trypanosomatida</taxon>
        <taxon>Trypanosomatidae</taxon>
        <taxon>Leishmaniinae</taxon>
        <taxon>Leishmania</taxon>
        <taxon>lizard Leishmania</taxon>
    </lineage>
</organism>
<proteinExistence type="predicted"/>
<comment type="caution">
    <text evidence="1">The sequence shown here is derived from an EMBL/GenBank/DDBJ whole genome shotgun (WGS) entry which is preliminary data.</text>
</comment>
<dbReference type="VEuPathDB" id="TriTrypDB:LtaPh_1814551"/>
<dbReference type="Proteomes" id="UP000419144">
    <property type="component" value="Unassembled WGS sequence"/>
</dbReference>
<accession>A0A640KFM7</accession>